<keyword evidence="2" id="KW-1185">Reference proteome</keyword>
<evidence type="ECO:0000313" key="3">
    <source>
        <dbReference type="WBParaSite" id="HPLM_0000841701-mRNA-1"/>
    </source>
</evidence>
<reference evidence="3" key="1">
    <citation type="submission" date="2017-02" db="UniProtKB">
        <authorList>
            <consortium name="WormBaseParasite"/>
        </authorList>
    </citation>
    <scope>IDENTIFICATION</scope>
</reference>
<name>A0A0N4WCY7_HAEPC</name>
<evidence type="ECO:0000313" key="1">
    <source>
        <dbReference type="EMBL" id="VDO34793.1"/>
    </source>
</evidence>
<dbReference type="EMBL" id="UZAF01016857">
    <property type="protein sequence ID" value="VDO34793.1"/>
    <property type="molecule type" value="Genomic_DNA"/>
</dbReference>
<organism evidence="3">
    <name type="scientific">Haemonchus placei</name>
    <name type="common">Barber's pole worm</name>
    <dbReference type="NCBI Taxonomy" id="6290"/>
    <lineage>
        <taxon>Eukaryota</taxon>
        <taxon>Metazoa</taxon>
        <taxon>Ecdysozoa</taxon>
        <taxon>Nematoda</taxon>
        <taxon>Chromadorea</taxon>
        <taxon>Rhabditida</taxon>
        <taxon>Rhabditina</taxon>
        <taxon>Rhabditomorpha</taxon>
        <taxon>Strongyloidea</taxon>
        <taxon>Trichostrongylidae</taxon>
        <taxon>Haemonchus</taxon>
    </lineage>
</organism>
<proteinExistence type="predicted"/>
<sequence length="182" mass="20987">MDTKEQMDSMRKWIGSLVDENAKLKAENEKLKKMIDHHKSPHNSSFVDVLDSQPFHTLNISDDDPKKRSIVIIGLPESNCGSAIDRANYDFQSVNAVLNHLEIECIPCTVYRMGRPNRDRPRLIKVVLPTSRFQQMAVRRAPRLRSSENKGIFLRPSLTREERAQLREARLAKKSKSLRSSY</sequence>
<reference evidence="1 2" key="2">
    <citation type="submission" date="2018-11" db="EMBL/GenBank/DDBJ databases">
        <authorList>
            <consortium name="Pathogen Informatics"/>
        </authorList>
    </citation>
    <scope>NUCLEOTIDE SEQUENCE [LARGE SCALE GENOMIC DNA]</scope>
    <source>
        <strain evidence="1 2">MHpl1</strain>
    </source>
</reference>
<evidence type="ECO:0000313" key="2">
    <source>
        <dbReference type="Proteomes" id="UP000268014"/>
    </source>
</evidence>
<dbReference type="OMA" id="LEIECIP"/>
<protein>
    <submittedName>
        <fullName evidence="3">Transposase_22 domain-containing protein</fullName>
    </submittedName>
</protein>
<dbReference type="AlphaFoldDB" id="A0A0N4WCY7"/>
<dbReference type="Proteomes" id="UP000268014">
    <property type="component" value="Unassembled WGS sequence"/>
</dbReference>
<gene>
    <name evidence="1" type="ORF">HPLM_LOCUS8409</name>
</gene>
<accession>A0A0N4WCY7</accession>
<dbReference type="WBParaSite" id="HPLM_0000841701-mRNA-1">
    <property type="protein sequence ID" value="HPLM_0000841701-mRNA-1"/>
    <property type="gene ID" value="HPLM_0000841701"/>
</dbReference>
<dbReference type="OrthoDB" id="5876215at2759"/>